<dbReference type="PANTHER" id="PTHR13245">
    <property type="entry name" value="RRP15-LIKE PROTEIN"/>
    <property type="match status" value="1"/>
</dbReference>
<protein>
    <recommendedName>
        <fullName evidence="2">RRP15-like protein</fullName>
    </recommendedName>
</protein>
<reference evidence="5" key="1">
    <citation type="submission" date="2025-08" db="UniProtKB">
        <authorList>
            <consortium name="RefSeq"/>
        </authorList>
    </citation>
    <scope>IDENTIFICATION</scope>
</reference>
<organism evidence="4 5">
    <name type="scientific">Octopus sinensis</name>
    <name type="common">East Asian common octopus</name>
    <dbReference type="NCBI Taxonomy" id="2607531"/>
    <lineage>
        <taxon>Eukaryota</taxon>
        <taxon>Metazoa</taxon>
        <taxon>Spiralia</taxon>
        <taxon>Lophotrochozoa</taxon>
        <taxon>Mollusca</taxon>
        <taxon>Cephalopoda</taxon>
        <taxon>Coleoidea</taxon>
        <taxon>Octopodiformes</taxon>
        <taxon>Octopoda</taxon>
        <taxon>Incirrata</taxon>
        <taxon>Octopodidae</taxon>
        <taxon>Octopus</taxon>
    </lineage>
</organism>
<feature type="compositionally biased region" description="Acidic residues" evidence="3">
    <location>
        <begin position="32"/>
        <end position="46"/>
    </location>
</feature>
<evidence type="ECO:0000313" key="5">
    <source>
        <dbReference type="RefSeq" id="XP_029642890.1"/>
    </source>
</evidence>
<evidence type="ECO:0000256" key="3">
    <source>
        <dbReference type="SAM" id="MobiDB-lite"/>
    </source>
</evidence>
<evidence type="ECO:0000256" key="2">
    <source>
        <dbReference type="ARBA" id="ARBA00017475"/>
    </source>
</evidence>
<evidence type="ECO:0000256" key="1">
    <source>
        <dbReference type="ARBA" id="ARBA00007462"/>
    </source>
</evidence>
<dbReference type="InterPro" id="IPR012459">
    <property type="entry name" value="Rrp15"/>
</dbReference>
<sequence length="298" mass="34367">MVKRKQTKSTEVEADSSEDEVKSEIEYVFSESDGEEASDEDSEAEEEKVVKKKKKASKESFDEESNSNEEEISPSKKKKKKTKTKKTVSKTQKDADGGGGEEEEEEDEIVGFADAISRILERTQIPVGKKHTILAKGKTDKEIQKHKLERLLETNPEAVKEEIPDSKDHREKLKERKMKLLLARTKPNVLEINKERKLKAVATQGIVQLFNAVQEQQKLNEENENTINTTEWKKQKISENTEQMSFFHLLQNMPKVNLSSQPDDTIKPEPEKKIWNFLKDDFILDSTKMKDWDKKESV</sequence>
<dbReference type="RefSeq" id="XP_029642890.1">
    <property type="nucleotide sequence ID" value="XM_029787030.2"/>
</dbReference>
<accession>A0A6P7SXG0</accession>
<feature type="compositionally biased region" description="Basic residues" evidence="3">
    <location>
        <begin position="75"/>
        <end position="88"/>
    </location>
</feature>
<dbReference type="AlphaFoldDB" id="A0A6P7SXG0"/>
<dbReference type="KEGG" id="osn:115217362"/>
<dbReference type="Proteomes" id="UP000515154">
    <property type="component" value="Linkage group LG11"/>
</dbReference>
<dbReference type="GO" id="GO:0000460">
    <property type="term" value="P:maturation of 5.8S rRNA"/>
    <property type="evidence" value="ECO:0007669"/>
    <property type="project" value="TreeGrafter"/>
</dbReference>
<dbReference type="GO" id="GO:0000470">
    <property type="term" value="P:maturation of LSU-rRNA"/>
    <property type="evidence" value="ECO:0007669"/>
    <property type="project" value="TreeGrafter"/>
</dbReference>
<feature type="compositionally biased region" description="Acidic residues" evidence="3">
    <location>
        <begin position="61"/>
        <end position="72"/>
    </location>
</feature>
<dbReference type="Pfam" id="PF07890">
    <property type="entry name" value="Rrp15p"/>
    <property type="match status" value="1"/>
</dbReference>
<proteinExistence type="inferred from homology"/>
<keyword evidence="4" id="KW-1185">Reference proteome</keyword>
<name>A0A6P7SXG0_9MOLL</name>
<feature type="region of interest" description="Disordered" evidence="3">
    <location>
        <begin position="1"/>
        <end position="109"/>
    </location>
</feature>
<feature type="compositionally biased region" description="Acidic residues" evidence="3">
    <location>
        <begin position="99"/>
        <end position="109"/>
    </location>
</feature>
<evidence type="ECO:0000313" key="4">
    <source>
        <dbReference type="Proteomes" id="UP000515154"/>
    </source>
</evidence>
<comment type="similarity">
    <text evidence="1">Belongs to the RRP15 family.</text>
</comment>
<dbReference type="GO" id="GO:0030687">
    <property type="term" value="C:preribosome, large subunit precursor"/>
    <property type="evidence" value="ECO:0007669"/>
    <property type="project" value="TreeGrafter"/>
</dbReference>
<dbReference type="PANTHER" id="PTHR13245:SF14">
    <property type="entry name" value="RRP15-LIKE PROTEIN"/>
    <property type="match status" value="1"/>
</dbReference>
<gene>
    <name evidence="5" type="primary">LOC115217362</name>
</gene>